<keyword evidence="2" id="KW-1185">Reference proteome</keyword>
<protein>
    <submittedName>
        <fullName evidence="1">Uncharacterized protein</fullName>
    </submittedName>
</protein>
<proteinExistence type="predicted"/>
<evidence type="ECO:0000313" key="1">
    <source>
        <dbReference type="EMBL" id="TCU94664.1"/>
    </source>
</evidence>
<accession>A0A4R3UXG4</accession>
<organism evidence="1 2">
    <name type="scientific">Roseateles saccharophilus</name>
    <name type="common">Pseudomonas saccharophila</name>
    <dbReference type="NCBI Taxonomy" id="304"/>
    <lineage>
        <taxon>Bacteria</taxon>
        <taxon>Pseudomonadati</taxon>
        <taxon>Pseudomonadota</taxon>
        <taxon>Betaproteobacteria</taxon>
        <taxon>Burkholderiales</taxon>
        <taxon>Sphaerotilaceae</taxon>
        <taxon>Roseateles</taxon>
    </lineage>
</organism>
<reference evidence="1 2" key="1">
    <citation type="submission" date="2019-03" db="EMBL/GenBank/DDBJ databases">
        <title>Genomic Encyclopedia of Type Strains, Phase IV (KMG-IV): sequencing the most valuable type-strain genomes for metagenomic binning, comparative biology and taxonomic classification.</title>
        <authorList>
            <person name="Goeker M."/>
        </authorList>
    </citation>
    <scope>NUCLEOTIDE SEQUENCE [LARGE SCALE GENOMIC DNA]</scope>
    <source>
        <strain evidence="1 2">DSM 654</strain>
    </source>
</reference>
<dbReference type="EMBL" id="SMBU01000016">
    <property type="protein sequence ID" value="TCU94664.1"/>
    <property type="molecule type" value="Genomic_DNA"/>
</dbReference>
<sequence length="35" mass="4209">MKARVSHRKSDRNELPMLQDKSSFPRLFKTLHQLL</sequence>
<evidence type="ECO:0000313" key="2">
    <source>
        <dbReference type="Proteomes" id="UP000295110"/>
    </source>
</evidence>
<comment type="caution">
    <text evidence="1">The sequence shown here is derived from an EMBL/GenBank/DDBJ whole genome shotgun (WGS) entry which is preliminary data.</text>
</comment>
<gene>
    <name evidence="1" type="ORF">EV671_101686</name>
</gene>
<dbReference type="AlphaFoldDB" id="A0A4R3UXG4"/>
<name>A0A4R3UXG4_ROSSA</name>
<dbReference type="Proteomes" id="UP000295110">
    <property type="component" value="Unassembled WGS sequence"/>
</dbReference>